<dbReference type="EMBL" id="JADNYJ010000152">
    <property type="protein sequence ID" value="KAF8879091.1"/>
    <property type="molecule type" value="Genomic_DNA"/>
</dbReference>
<feature type="region of interest" description="Disordered" evidence="9">
    <location>
        <begin position="1"/>
        <end position="24"/>
    </location>
</feature>
<keyword evidence="4" id="KW-0812">Transmembrane</keyword>
<evidence type="ECO:0000256" key="9">
    <source>
        <dbReference type="SAM" id="MobiDB-lite"/>
    </source>
</evidence>
<proteinExistence type="inferred from homology"/>
<dbReference type="GO" id="GO:0005743">
    <property type="term" value="C:mitochondrial inner membrane"/>
    <property type="evidence" value="ECO:0007669"/>
    <property type="project" value="UniProtKB-SubCell"/>
</dbReference>
<organism evidence="10 11">
    <name type="scientific">Gymnopilus junonius</name>
    <name type="common">Spectacular rustgill mushroom</name>
    <name type="synonym">Gymnopilus spectabilis subsp. junonius</name>
    <dbReference type="NCBI Taxonomy" id="109634"/>
    <lineage>
        <taxon>Eukaryota</taxon>
        <taxon>Fungi</taxon>
        <taxon>Dikarya</taxon>
        <taxon>Basidiomycota</taxon>
        <taxon>Agaricomycotina</taxon>
        <taxon>Agaricomycetes</taxon>
        <taxon>Agaricomycetidae</taxon>
        <taxon>Agaricales</taxon>
        <taxon>Agaricineae</taxon>
        <taxon>Hymenogastraceae</taxon>
        <taxon>Gymnopilus</taxon>
    </lineage>
</organism>
<name>A0A9P5NCP2_GYMJU</name>
<evidence type="ECO:0000313" key="10">
    <source>
        <dbReference type="EMBL" id="KAF8879091.1"/>
    </source>
</evidence>
<comment type="caution">
    <text evidence="10">The sequence shown here is derived from an EMBL/GenBank/DDBJ whole genome shotgun (WGS) entry which is preliminary data.</text>
</comment>
<keyword evidence="5" id="KW-0999">Mitochondrion inner membrane</keyword>
<keyword evidence="11" id="KW-1185">Reference proteome</keyword>
<evidence type="ECO:0000256" key="1">
    <source>
        <dbReference type="ARBA" id="ARBA00004273"/>
    </source>
</evidence>
<evidence type="ECO:0000256" key="4">
    <source>
        <dbReference type="ARBA" id="ARBA00022692"/>
    </source>
</evidence>
<dbReference type="OrthoDB" id="14603at2759"/>
<evidence type="ECO:0000256" key="2">
    <source>
        <dbReference type="ARBA" id="ARBA00009575"/>
    </source>
</evidence>
<evidence type="ECO:0000256" key="6">
    <source>
        <dbReference type="ARBA" id="ARBA00022989"/>
    </source>
</evidence>
<dbReference type="Pfam" id="PF12597">
    <property type="entry name" value="Cox20"/>
    <property type="match status" value="1"/>
</dbReference>
<accession>A0A9P5NCP2</accession>
<keyword evidence="7" id="KW-0496">Mitochondrion</keyword>
<evidence type="ECO:0000256" key="5">
    <source>
        <dbReference type="ARBA" id="ARBA00022792"/>
    </source>
</evidence>
<sequence>MTSNSDSTPQTSTLPSRAPPPTGNLIHDSIESAKHVSDLPCARNALLAGIASGAGMGVIRGMTAGPMMAGHWAMGTFALISLGSWCVDKVSDSPIPADTCISLSRHICQKQYADERKRLTQVIERMPRRTLKESDTQPTKTDAPGTSKS</sequence>
<keyword evidence="6" id="KW-1133">Transmembrane helix</keyword>
<feature type="region of interest" description="Disordered" evidence="9">
    <location>
        <begin position="127"/>
        <end position="149"/>
    </location>
</feature>
<feature type="compositionally biased region" description="Polar residues" evidence="9">
    <location>
        <begin position="1"/>
        <end position="15"/>
    </location>
</feature>
<reference evidence="10" key="1">
    <citation type="submission" date="2020-11" db="EMBL/GenBank/DDBJ databases">
        <authorList>
            <consortium name="DOE Joint Genome Institute"/>
            <person name="Ahrendt S."/>
            <person name="Riley R."/>
            <person name="Andreopoulos W."/>
            <person name="LaButti K."/>
            <person name="Pangilinan J."/>
            <person name="Ruiz-duenas F.J."/>
            <person name="Barrasa J.M."/>
            <person name="Sanchez-Garcia M."/>
            <person name="Camarero S."/>
            <person name="Miyauchi S."/>
            <person name="Serrano A."/>
            <person name="Linde D."/>
            <person name="Babiker R."/>
            <person name="Drula E."/>
            <person name="Ayuso-Fernandez I."/>
            <person name="Pacheco R."/>
            <person name="Padilla G."/>
            <person name="Ferreira P."/>
            <person name="Barriuso J."/>
            <person name="Kellner H."/>
            <person name="Castanera R."/>
            <person name="Alfaro M."/>
            <person name="Ramirez L."/>
            <person name="Pisabarro A.G."/>
            <person name="Kuo A."/>
            <person name="Tritt A."/>
            <person name="Lipzen A."/>
            <person name="He G."/>
            <person name="Yan M."/>
            <person name="Ng V."/>
            <person name="Cullen D."/>
            <person name="Martin F."/>
            <person name="Rosso M.-N."/>
            <person name="Henrissat B."/>
            <person name="Hibbett D."/>
            <person name="Martinez A.T."/>
            <person name="Grigoriev I.V."/>
        </authorList>
    </citation>
    <scope>NUCLEOTIDE SEQUENCE</scope>
    <source>
        <strain evidence="10">AH 44721</strain>
    </source>
</reference>
<dbReference type="GO" id="GO:0033617">
    <property type="term" value="P:mitochondrial respiratory chain complex IV assembly"/>
    <property type="evidence" value="ECO:0007669"/>
    <property type="project" value="InterPro"/>
</dbReference>
<evidence type="ECO:0000256" key="8">
    <source>
        <dbReference type="ARBA" id="ARBA00023136"/>
    </source>
</evidence>
<comment type="subcellular location">
    <subcellularLocation>
        <location evidence="1">Mitochondrion inner membrane</location>
    </subcellularLocation>
</comment>
<feature type="compositionally biased region" description="Polar residues" evidence="9">
    <location>
        <begin position="136"/>
        <end position="149"/>
    </location>
</feature>
<dbReference type="InterPro" id="IPR022533">
    <property type="entry name" value="Cox20"/>
</dbReference>
<evidence type="ECO:0000256" key="7">
    <source>
        <dbReference type="ARBA" id="ARBA00023128"/>
    </source>
</evidence>
<comment type="similarity">
    <text evidence="2">Belongs to the COX20 family.</text>
</comment>
<gene>
    <name evidence="10" type="ORF">CPB84DRAFT_318580</name>
</gene>
<protein>
    <recommendedName>
        <fullName evidence="3">Cytochrome c oxidase assembly protein COX20, mitochondrial</fullName>
    </recommendedName>
</protein>
<evidence type="ECO:0000313" key="11">
    <source>
        <dbReference type="Proteomes" id="UP000724874"/>
    </source>
</evidence>
<evidence type="ECO:0000256" key="3">
    <source>
        <dbReference type="ARBA" id="ARBA00017689"/>
    </source>
</evidence>
<dbReference type="PANTHER" id="PTHR31586">
    <property type="entry name" value="CYTOCHROME C OXIDASE PROTEIN 20"/>
    <property type="match status" value="1"/>
</dbReference>
<keyword evidence="8" id="KW-0472">Membrane</keyword>
<dbReference type="PANTHER" id="PTHR31586:SF1">
    <property type="entry name" value="CYTOCHROME C OXIDASE ASSEMBLY PROTEIN COX20, MITOCHONDRIAL"/>
    <property type="match status" value="1"/>
</dbReference>
<dbReference type="Proteomes" id="UP000724874">
    <property type="component" value="Unassembled WGS sequence"/>
</dbReference>
<dbReference type="AlphaFoldDB" id="A0A9P5NCP2"/>